<feature type="region of interest" description="Disordered" evidence="1">
    <location>
        <begin position="25"/>
        <end position="44"/>
    </location>
</feature>
<dbReference type="AlphaFoldDB" id="A0AAV4W333"/>
<keyword evidence="3" id="KW-1185">Reference proteome</keyword>
<evidence type="ECO:0000256" key="1">
    <source>
        <dbReference type="SAM" id="MobiDB-lite"/>
    </source>
</evidence>
<feature type="compositionally biased region" description="Basic and acidic residues" evidence="1">
    <location>
        <begin position="27"/>
        <end position="41"/>
    </location>
</feature>
<name>A0AAV4W333_CAEEX</name>
<organism evidence="2 3">
    <name type="scientific">Caerostris extrusa</name>
    <name type="common">Bark spider</name>
    <name type="synonym">Caerostris bankana</name>
    <dbReference type="NCBI Taxonomy" id="172846"/>
    <lineage>
        <taxon>Eukaryota</taxon>
        <taxon>Metazoa</taxon>
        <taxon>Ecdysozoa</taxon>
        <taxon>Arthropoda</taxon>
        <taxon>Chelicerata</taxon>
        <taxon>Arachnida</taxon>
        <taxon>Araneae</taxon>
        <taxon>Araneomorphae</taxon>
        <taxon>Entelegynae</taxon>
        <taxon>Araneoidea</taxon>
        <taxon>Araneidae</taxon>
        <taxon>Caerostris</taxon>
    </lineage>
</organism>
<sequence>MASNTWGYCNSVTYQQDLTAGLGDLSSLRDEERSRSEEHRARGASRRRLRLQLVWGLLELLSIRHAEGGANDAAQLFRLQLQKKETLTKLSPQIYSNISGEK</sequence>
<comment type="caution">
    <text evidence="2">The sequence shown here is derived from an EMBL/GenBank/DDBJ whole genome shotgun (WGS) entry which is preliminary data.</text>
</comment>
<gene>
    <name evidence="2" type="ORF">CEXT_111481</name>
</gene>
<evidence type="ECO:0000313" key="3">
    <source>
        <dbReference type="Proteomes" id="UP001054945"/>
    </source>
</evidence>
<proteinExistence type="predicted"/>
<dbReference type="EMBL" id="BPLR01015472">
    <property type="protein sequence ID" value="GIY76319.1"/>
    <property type="molecule type" value="Genomic_DNA"/>
</dbReference>
<accession>A0AAV4W333</accession>
<dbReference type="Proteomes" id="UP001054945">
    <property type="component" value="Unassembled WGS sequence"/>
</dbReference>
<reference evidence="2 3" key="1">
    <citation type="submission" date="2021-06" db="EMBL/GenBank/DDBJ databases">
        <title>Caerostris extrusa draft genome.</title>
        <authorList>
            <person name="Kono N."/>
            <person name="Arakawa K."/>
        </authorList>
    </citation>
    <scope>NUCLEOTIDE SEQUENCE [LARGE SCALE GENOMIC DNA]</scope>
</reference>
<protein>
    <submittedName>
        <fullName evidence="2">Uncharacterized protein</fullName>
    </submittedName>
</protein>
<evidence type="ECO:0000313" key="2">
    <source>
        <dbReference type="EMBL" id="GIY76319.1"/>
    </source>
</evidence>